<dbReference type="PANTHER" id="PTHR47691">
    <property type="entry name" value="REGULATOR-RELATED"/>
    <property type="match status" value="1"/>
</dbReference>
<proteinExistence type="predicted"/>
<dbReference type="Pfam" id="PF00931">
    <property type="entry name" value="NB-ARC"/>
    <property type="match status" value="1"/>
</dbReference>
<dbReference type="Gene3D" id="3.40.50.300">
    <property type="entry name" value="P-loop containing nucleotide triphosphate hydrolases"/>
    <property type="match status" value="1"/>
</dbReference>
<name>A0AAU8J863_9CYAN</name>
<evidence type="ECO:0000259" key="2">
    <source>
        <dbReference type="Pfam" id="PF00931"/>
    </source>
</evidence>
<feature type="domain" description="NB-ARC" evidence="2">
    <location>
        <begin position="243"/>
        <end position="344"/>
    </location>
</feature>
<dbReference type="PRINTS" id="PR00364">
    <property type="entry name" value="DISEASERSIST"/>
</dbReference>
<feature type="region of interest" description="Disordered" evidence="1">
    <location>
        <begin position="175"/>
        <end position="216"/>
    </location>
</feature>
<dbReference type="InterPro" id="IPR027417">
    <property type="entry name" value="P-loop_NTPase"/>
</dbReference>
<dbReference type="SUPFAM" id="SSF52540">
    <property type="entry name" value="P-loop containing nucleoside triphosphate hydrolases"/>
    <property type="match status" value="1"/>
</dbReference>
<accession>A0AAU8J863</accession>
<protein>
    <submittedName>
        <fullName evidence="4">NB-ARC domain-containing protein</fullName>
    </submittedName>
</protein>
<dbReference type="AlphaFoldDB" id="A0AAU8J863"/>
<evidence type="ECO:0000256" key="1">
    <source>
        <dbReference type="SAM" id="MobiDB-lite"/>
    </source>
</evidence>
<dbReference type="Pfam" id="PF26355">
    <property type="entry name" value="HTH_VMAP-M9"/>
    <property type="match status" value="1"/>
</dbReference>
<reference evidence="4" key="1">
    <citation type="submission" date="2024-07" db="EMBL/GenBank/DDBJ databases">
        <authorList>
            <person name="Kim Y.J."/>
            <person name="Jeong J.Y."/>
        </authorList>
    </citation>
    <scope>NUCLEOTIDE SEQUENCE</scope>
    <source>
        <strain evidence="4">GIHE-MW2</strain>
    </source>
</reference>
<dbReference type="InterPro" id="IPR002182">
    <property type="entry name" value="NB-ARC"/>
</dbReference>
<dbReference type="InterPro" id="IPR036388">
    <property type="entry name" value="WH-like_DNA-bd_sf"/>
</dbReference>
<dbReference type="Gene3D" id="1.10.10.10">
    <property type="entry name" value="Winged helix-like DNA-binding domain superfamily/Winged helix DNA-binding domain"/>
    <property type="match status" value="1"/>
</dbReference>
<dbReference type="EMBL" id="CP159837">
    <property type="protein sequence ID" value="XCM34768.1"/>
    <property type="molecule type" value="Genomic_DNA"/>
</dbReference>
<feature type="domain" description="vWA-MoxR associated protein N-terminal HTH" evidence="3">
    <location>
        <begin position="63"/>
        <end position="145"/>
    </location>
</feature>
<dbReference type="RefSeq" id="WP_354634668.1">
    <property type="nucleotide sequence ID" value="NZ_CP159837.1"/>
</dbReference>
<organism evidence="4">
    <name type="scientific">Planktothricoides raciborskii GIHE-MW2</name>
    <dbReference type="NCBI Taxonomy" id="2792601"/>
    <lineage>
        <taxon>Bacteria</taxon>
        <taxon>Bacillati</taxon>
        <taxon>Cyanobacteriota</taxon>
        <taxon>Cyanophyceae</taxon>
        <taxon>Oscillatoriophycideae</taxon>
        <taxon>Oscillatoriales</taxon>
        <taxon>Oscillatoriaceae</taxon>
        <taxon>Planktothricoides</taxon>
    </lineage>
</organism>
<dbReference type="InterPro" id="IPR058651">
    <property type="entry name" value="HTH_VMAP-M9"/>
</dbReference>
<sequence>MGYWCVTVSEQHPTDSFESQDWRKSWTGITHRKLVWQKKSVKVGKSRVKSAKIIKIPASPRLMDVHEILTLADELVFTQTGKHLDNLQQDILRGACKGKKYSKIAEEFHCSEGHVKDVASELWKVLSQALGQEVNKFNFRATVDRLNFSNFLHFNKDSIRIEKFSVCGDTVHYGSGREKREKKGRERKSKSDKADRPLTHPSKRGDRAANSEEDKTSGLWETKTRFLEETRFWRFASFYGRTEELNTLEQWIVKESTRLVALVGLSGIGKTTLAVQCVTQIQDKFDYIIWQSLRSSPPLKGLLTNLLKSLSNQSESESPADTEDQLSLLMQSLQEYRCLLILDDGQMILSRGQLAGHYQPGYEDYGDFFRRIGEFSHQSCLLLLSWEPPAEIGQLEGENAPVRCYQLKGLSASSAGEFFREKELGDDETWPDLIHQYRGHPFWLKMVATTIADLFSGGVSEFLKYEALFLDDAFKQKLKQQIDRLSKVEKKVMLYLVTAEDSVTTSALVQELELSLSEILNAIKSLSRRSLIEKITQDQETVFTVQPVIQQYLTSQYSGNLA</sequence>
<dbReference type="GO" id="GO:0043531">
    <property type="term" value="F:ADP binding"/>
    <property type="evidence" value="ECO:0007669"/>
    <property type="project" value="InterPro"/>
</dbReference>
<evidence type="ECO:0000259" key="3">
    <source>
        <dbReference type="Pfam" id="PF26355"/>
    </source>
</evidence>
<gene>
    <name evidence="4" type="ORF">ABWT76_003400</name>
</gene>
<dbReference type="PANTHER" id="PTHR47691:SF3">
    <property type="entry name" value="HTH-TYPE TRANSCRIPTIONAL REGULATOR RV0890C-RELATED"/>
    <property type="match status" value="1"/>
</dbReference>
<evidence type="ECO:0000313" key="4">
    <source>
        <dbReference type="EMBL" id="XCM34768.1"/>
    </source>
</evidence>